<dbReference type="SUPFAM" id="SSF47384">
    <property type="entry name" value="Homodimeric domain of signal transducing histidine kinase"/>
    <property type="match status" value="1"/>
</dbReference>
<evidence type="ECO:0000256" key="4">
    <source>
        <dbReference type="SAM" id="Phobius"/>
    </source>
</evidence>
<sequence length="556" mass="64182">MRAKNLSYRKNFMLIISFMVLISISLIVVLLVSYNLTKKVIDNEFSALKVDVLEKTVAPYNTFFQNKIPEISFYQGFLDSASAAKYADTVLKNYSFVEKILFYDAQISNHPVQDGLRTGYFSLGLKSLYQYGRNINSDSTVLFSGKEPGSLSLTSGDEFNKIGLKVASYIENADTTKVLNNDEIFKTFYNIVSNKITYMNVPRREDIKIYQQLMLQKQAPSPYYEQDVFSFELNPYQLSIKNTHPELYQTITIRPLSFESILEKPNLITTEIALPWAFSDYKLYLTSDRSYLDKEVRQRFLPIALGVFAVYIILGVIVFLFNRNLAVNQKLFRLQYDFINNFTHEFKTPVAVIKIAGNNILNATDLDDKDRKRYGKILDEEADKLNDLMNKLLSFTQIETKSIKVNYQEINLEIFSQNIIDAFQLKYPDYEIELNIVNLQTFLTDPVLLSSIFYNLIENAYKYANTGNKHLKISIYKFKKTIVFSFRDKGIGIEASELNNIFKKFYRIQNRYNQQGSVGLGLAFCKELVNFMNGDITAKSKPNKGSVFDVFLPLNK</sequence>
<feature type="transmembrane region" description="Helical" evidence="4">
    <location>
        <begin position="300"/>
        <end position="321"/>
    </location>
</feature>
<keyword evidence="4" id="KW-0472">Membrane</keyword>
<dbReference type="Proteomes" id="UP001597546">
    <property type="component" value="Unassembled WGS sequence"/>
</dbReference>
<accession>A0ABW5TSW0</accession>
<evidence type="ECO:0000256" key="3">
    <source>
        <dbReference type="ARBA" id="ARBA00022553"/>
    </source>
</evidence>
<dbReference type="InterPro" id="IPR036890">
    <property type="entry name" value="HATPase_C_sf"/>
</dbReference>
<organism evidence="6 7">
    <name type="scientific">Pedobacter alpinus</name>
    <dbReference type="NCBI Taxonomy" id="1590643"/>
    <lineage>
        <taxon>Bacteria</taxon>
        <taxon>Pseudomonadati</taxon>
        <taxon>Bacteroidota</taxon>
        <taxon>Sphingobacteriia</taxon>
        <taxon>Sphingobacteriales</taxon>
        <taxon>Sphingobacteriaceae</taxon>
        <taxon>Pedobacter</taxon>
    </lineage>
</organism>
<evidence type="ECO:0000256" key="2">
    <source>
        <dbReference type="ARBA" id="ARBA00012438"/>
    </source>
</evidence>
<keyword evidence="4" id="KW-1133">Transmembrane helix</keyword>
<dbReference type="GO" id="GO:0016301">
    <property type="term" value="F:kinase activity"/>
    <property type="evidence" value="ECO:0007669"/>
    <property type="project" value="UniProtKB-KW"/>
</dbReference>
<comment type="caution">
    <text evidence="6">The sequence shown here is derived from an EMBL/GenBank/DDBJ whole genome shotgun (WGS) entry which is preliminary data.</text>
</comment>
<keyword evidence="3" id="KW-0597">Phosphoprotein</keyword>
<reference evidence="7" key="1">
    <citation type="journal article" date="2019" name="Int. J. Syst. Evol. Microbiol.">
        <title>The Global Catalogue of Microorganisms (GCM) 10K type strain sequencing project: providing services to taxonomists for standard genome sequencing and annotation.</title>
        <authorList>
            <consortium name="The Broad Institute Genomics Platform"/>
            <consortium name="The Broad Institute Genome Sequencing Center for Infectious Disease"/>
            <person name="Wu L."/>
            <person name="Ma J."/>
        </authorList>
    </citation>
    <scope>NUCLEOTIDE SEQUENCE [LARGE SCALE GENOMIC DNA]</scope>
    <source>
        <strain evidence="7">KCTC 42456</strain>
    </source>
</reference>
<dbReference type="PRINTS" id="PR00344">
    <property type="entry name" value="BCTRLSENSOR"/>
</dbReference>
<name>A0ABW5TSW0_9SPHI</name>
<dbReference type="RefSeq" id="WP_379041355.1">
    <property type="nucleotide sequence ID" value="NZ_JBHSKW010000014.1"/>
</dbReference>
<protein>
    <recommendedName>
        <fullName evidence="2">histidine kinase</fullName>
        <ecNumber evidence="2">2.7.13.3</ecNumber>
    </recommendedName>
</protein>
<dbReference type="PANTHER" id="PTHR43547:SF2">
    <property type="entry name" value="HYBRID SIGNAL TRANSDUCTION HISTIDINE KINASE C"/>
    <property type="match status" value="1"/>
</dbReference>
<keyword evidence="4" id="KW-0812">Transmembrane</keyword>
<evidence type="ECO:0000259" key="5">
    <source>
        <dbReference type="PROSITE" id="PS50109"/>
    </source>
</evidence>
<evidence type="ECO:0000256" key="1">
    <source>
        <dbReference type="ARBA" id="ARBA00000085"/>
    </source>
</evidence>
<gene>
    <name evidence="6" type="ORF">ACFSSE_09930</name>
</gene>
<dbReference type="EC" id="2.7.13.3" evidence="2"/>
<keyword evidence="6" id="KW-0418">Kinase</keyword>
<dbReference type="InterPro" id="IPR004358">
    <property type="entry name" value="Sig_transdc_His_kin-like_C"/>
</dbReference>
<evidence type="ECO:0000313" key="7">
    <source>
        <dbReference type="Proteomes" id="UP001597546"/>
    </source>
</evidence>
<dbReference type="SUPFAM" id="SSF55874">
    <property type="entry name" value="ATPase domain of HSP90 chaperone/DNA topoisomerase II/histidine kinase"/>
    <property type="match status" value="1"/>
</dbReference>
<dbReference type="Gene3D" id="1.10.287.130">
    <property type="match status" value="1"/>
</dbReference>
<dbReference type="SMART" id="SM00388">
    <property type="entry name" value="HisKA"/>
    <property type="match status" value="1"/>
</dbReference>
<dbReference type="InterPro" id="IPR003661">
    <property type="entry name" value="HisK_dim/P_dom"/>
</dbReference>
<dbReference type="Pfam" id="PF02518">
    <property type="entry name" value="HATPase_c"/>
    <property type="match status" value="1"/>
</dbReference>
<feature type="transmembrane region" description="Helical" evidence="4">
    <location>
        <begin position="12"/>
        <end position="34"/>
    </location>
</feature>
<dbReference type="PROSITE" id="PS50109">
    <property type="entry name" value="HIS_KIN"/>
    <property type="match status" value="1"/>
</dbReference>
<keyword evidence="6" id="KW-0808">Transferase</keyword>
<proteinExistence type="predicted"/>
<dbReference type="CDD" id="cd00082">
    <property type="entry name" value="HisKA"/>
    <property type="match status" value="1"/>
</dbReference>
<dbReference type="EMBL" id="JBHULV010000029">
    <property type="protein sequence ID" value="MFD2732024.1"/>
    <property type="molecule type" value="Genomic_DNA"/>
</dbReference>
<dbReference type="PANTHER" id="PTHR43547">
    <property type="entry name" value="TWO-COMPONENT HISTIDINE KINASE"/>
    <property type="match status" value="1"/>
</dbReference>
<dbReference type="Gene3D" id="3.30.565.10">
    <property type="entry name" value="Histidine kinase-like ATPase, C-terminal domain"/>
    <property type="match status" value="1"/>
</dbReference>
<dbReference type="Pfam" id="PF00512">
    <property type="entry name" value="HisKA"/>
    <property type="match status" value="1"/>
</dbReference>
<feature type="domain" description="Histidine kinase" evidence="5">
    <location>
        <begin position="341"/>
        <end position="556"/>
    </location>
</feature>
<keyword evidence="7" id="KW-1185">Reference proteome</keyword>
<comment type="catalytic activity">
    <reaction evidence="1">
        <text>ATP + protein L-histidine = ADP + protein N-phospho-L-histidine.</text>
        <dbReference type="EC" id="2.7.13.3"/>
    </reaction>
</comment>
<dbReference type="SMART" id="SM00387">
    <property type="entry name" value="HATPase_c"/>
    <property type="match status" value="1"/>
</dbReference>
<dbReference type="InterPro" id="IPR003594">
    <property type="entry name" value="HATPase_dom"/>
</dbReference>
<evidence type="ECO:0000313" key="6">
    <source>
        <dbReference type="EMBL" id="MFD2732024.1"/>
    </source>
</evidence>
<dbReference type="InterPro" id="IPR005467">
    <property type="entry name" value="His_kinase_dom"/>
</dbReference>
<dbReference type="InterPro" id="IPR036097">
    <property type="entry name" value="HisK_dim/P_sf"/>
</dbReference>